<sequence length="288" mass="29229">MSLVDSPPAGPPVSSARATARLLGSELRLVFGRVRNIVLLVGLAAVPLLIGTVLFVTQDTPVAGQGPPFLDRVTGNGVFLVFAALVSCLPFLLPLCVSIVSGDAVAGEASAGTLRYLLVVPVPRTRLLLVKAVAALAYAAAAVTAIAGVGLVAGAAFFGVGDVVLLSGDTIPLAEGMLRTLGVVGYVVASLTGLVAVGLFLSTLTEVPVAAMAATVVVAIVSGVLDALPQLSAIHPALLTHHWLDFGEFLRLEVDASTLFAGLAVQAAWVAVFGALAWSRFTTADVSS</sequence>
<organism evidence="2 3">
    <name type="scientific">Isoptericola halotolerans</name>
    <dbReference type="NCBI Taxonomy" id="300560"/>
    <lineage>
        <taxon>Bacteria</taxon>
        <taxon>Bacillati</taxon>
        <taxon>Actinomycetota</taxon>
        <taxon>Actinomycetes</taxon>
        <taxon>Micrococcales</taxon>
        <taxon>Promicromonosporaceae</taxon>
        <taxon>Isoptericola</taxon>
    </lineage>
</organism>
<dbReference type="PANTHER" id="PTHR37305:SF1">
    <property type="entry name" value="MEMBRANE PROTEIN"/>
    <property type="match status" value="1"/>
</dbReference>
<keyword evidence="1" id="KW-1133">Transmembrane helix</keyword>
<feature type="transmembrane region" description="Helical" evidence="1">
    <location>
        <begin position="127"/>
        <end position="160"/>
    </location>
</feature>
<keyword evidence="3" id="KW-1185">Reference proteome</keyword>
<feature type="transmembrane region" description="Helical" evidence="1">
    <location>
        <begin position="180"/>
        <end position="201"/>
    </location>
</feature>
<accession>A0ABX5EBA8</accession>
<reference evidence="2 3" key="1">
    <citation type="submission" date="2018-03" db="EMBL/GenBank/DDBJ databases">
        <title>Comparative analysis of microorganisms from saline springs in Andes Mountain Range, Colombia.</title>
        <authorList>
            <person name="Rubin E."/>
        </authorList>
    </citation>
    <scope>NUCLEOTIDE SEQUENCE [LARGE SCALE GENOMIC DNA]</scope>
    <source>
        <strain evidence="2 3">CG 23</strain>
    </source>
</reference>
<dbReference type="RefSeq" id="WP_106268802.1">
    <property type="nucleotide sequence ID" value="NZ_PVTX01000009.1"/>
</dbReference>
<gene>
    <name evidence="2" type="ORF">BCL65_10933</name>
</gene>
<protein>
    <submittedName>
        <fullName evidence="2">ABC-2 type transport system permease protein</fullName>
    </submittedName>
</protein>
<proteinExistence type="predicted"/>
<dbReference type="Pfam" id="PF12679">
    <property type="entry name" value="ABC2_membrane_2"/>
    <property type="match status" value="1"/>
</dbReference>
<feature type="transmembrane region" description="Helical" evidence="1">
    <location>
        <begin position="37"/>
        <end position="57"/>
    </location>
</feature>
<evidence type="ECO:0000313" key="3">
    <source>
        <dbReference type="Proteomes" id="UP000239895"/>
    </source>
</evidence>
<evidence type="ECO:0000256" key="1">
    <source>
        <dbReference type="SAM" id="Phobius"/>
    </source>
</evidence>
<evidence type="ECO:0000313" key="2">
    <source>
        <dbReference type="EMBL" id="PRZ04794.1"/>
    </source>
</evidence>
<keyword evidence="1" id="KW-0812">Transmembrane</keyword>
<keyword evidence="1" id="KW-0472">Membrane</keyword>
<name>A0ABX5EBA8_9MICO</name>
<dbReference type="PANTHER" id="PTHR37305">
    <property type="entry name" value="INTEGRAL MEMBRANE PROTEIN-RELATED"/>
    <property type="match status" value="1"/>
</dbReference>
<feature type="transmembrane region" description="Helical" evidence="1">
    <location>
        <begin position="258"/>
        <end position="278"/>
    </location>
</feature>
<comment type="caution">
    <text evidence="2">The sequence shown here is derived from an EMBL/GenBank/DDBJ whole genome shotgun (WGS) entry which is preliminary data.</text>
</comment>
<dbReference type="Proteomes" id="UP000239895">
    <property type="component" value="Unassembled WGS sequence"/>
</dbReference>
<feature type="transmembrane region" description="Helical" evidence="1">
    <location>
        <begin position="77"/>
        <end position="106"/>
    </location>
</feature>
<feature type="transmembrane region" description="Helical" evidence="1">
    <location>
        <begin position="213"/>
        <end position="238"/>
    </location>
</feature>
<dbReference type="EMBL" id="PVTX01000009">
    <property type="protein sequence ID" value="PRZ04794.1"/>
    <property type="molecule type" value="Genomic_DNA"/>
</dbReference>